<evidence type="ECO:0000313" key="1">
    <source>
        <dbReference type="EMBL" id="EGG09282.1"/>
    </source>
</evidence>
<proteinExistence type="predicted"/>
<reference evidence="2" key="1">
    <citation type="journal article" date="2011" name="Proc. Natl. Acad. Sci. U.S.A.">
        <title>Obligate biotrophy features unraveled by the genomic analysis of rust fungi.</title>
        <authorList>
            <person name="Duplessis S."/>
            <person name="Cuomo C.A."/>
            <person name="Lin Y.-C."/>
            <person name="Aerts A."/>
            <person name="Tisserant E."/>
            <person name="Veneault-Fourrey C."/>
            <person name="Joly D.L."/>
            <person name="Hacquard S."/>
            <person name="Amselem J."/>
            <person name="Cantarel B.L."/>
            <person name="Chiu R."/>
            <person name="Coutinho P.M."/>
            <person name="Feau N."/>
            <person name="Field M."/>
            <person name="Frey P."/>
            <person name="Gelhaye E."/>
            <person name="Goldberg J."/>
            <person name="Grabherr M.G."/>
            <person name="Kodira C.D."/>
            <person name="Kohler A."/>
            <person name="Kuees U."/>
            <person name="Lindquist E.A."/>
            <person name="Lucas S.M."/>
            <person name="Mago R."/>
            <person name="Mauceli E."/>
            <person name="Morin E."/>
            <person name="Murat C."/>
            <person name="Pangilinan J.L."/>
            <person name="Park R."/>
            <person name="Pearson M."/>
            <person name="Quesneville H."/>
            <person name="Rouhier N."/>
            <person name="Sakthikumar S."/>
            <person name="Salamov A.A."/>
            <person name="Schmutz J."/>
            <person name="Selles B."/>
            <person name="Shapiro H."/>
            <person name="Tanguay P."/>
            <person name="Tuskan G.A."/>
            <person name="Henrissat B."/>
            <person name="Van de Peer Y."/>
            <person name="Rouze P."/>
            <person name="Ellis J.G."/>
            <person name="Dodds P.N."/>
            <person name="Schein J.E."/>
            <person name="Zhong S."/>
            <person name="Hamelin R.C."/>
            <person name="Grigoriev I.V."/>
            <person name="Szabo L.J."/>
            <person name="Martin F."/>
        </authorList>
    </citation>
    <scope>NUCLEOTIDE SEQUENCE [LARGE SCALE GENOMIC DNA]</scope>
    <source>
        <strain evidence="2">98AG31 / pathotype 3-4-7</strain>
    </source>
</reference>
<dbReference type="RefSeq" id="XP_007407642.1">
    <property type="nucleotide sequence ID" value="XM_007407580.1"/>
</dbReference>
<dbReference type="KEGG" id="mlr:MELLADRAFT_104353"/>
<dbReference type="AlphaFoldDB" id="F4REE9"/>
<accession>F4REE9</accession>
<dbReference type="GeneID" id="18922228"/>
<dbReference type="InParanoid" id="F4REE9"/>
<dbReference type="HOGENOM" id="CLU_2292291_0_0_1"/>
<evidence type="ECO:0000313" key="2">
    <source>
        <dbReference type="Proteomes" id="UP000001072"/>
    </source>
</evidence>
<dbReference type="VEuPathDB" id="FungiDB:MELLADRAFT_104353"/>
<keyword evidence="2" id="KW-1185">Reference proteome</keyword>
<name>F4REE9_MELLP</name>
<dbReference type="EMBL" id="GL883098">
    <property type="protein sequence ID" value="EGG09282.1"/>
    <property type="molecule type" value="Genomic_DNA"/>
</dbReference>
<organism evidence="2">
    <name type="scientific">Melampsora larici-populina (strain 98AG31 / pathotype 3-4-7)</name>
    <name type="common">Poplar leaf rust fungus</name>
    <dbReference type="NCBI Taxonomy" id="747676"/>
    <lineage>
        <taxon>Eukaryota</taxon>
        <taxon>Fungi</taxon>
        <taxon>Dikarya</taxon>
        <taxon>Basidiomycota</taxon>
        <taxon>Pucciniomycotina</taxon>
        <taxon>Pucciniomycetes</taxon>
        <taxon>Pucciniales</taxon>
        <taxon>Melampsoraceae</taxon>
        <taxon>Melampsora</taxon>
    </lineage>
</organism>
<dbReference type="Proteomes" id="UP000001072">
    <property type="component" value="Unassembled WGS sequence"/>
</dbReference>
<sequence length="101" mass="10812">MAELGLTGFPLATMTLTLLVGTRFGYASRAGADDHDQNEGLLESEIRKSDSGVEGKCRMPSSAVAAEKEVTAQKAAVARRRPDVAAGADLSHAKFRFVLYR</sequence>
<protein>
    <submittedName>
        <fullName evidence="1">Secreted protein</fullName>
    </submittedName>
</protein>
<gene>
    <name evidence="1" type="ORF">MELLADRAFT_104353</name>
</gene>